<feature type="region of interest" description="Disordered" evidence="10">
    <location>
        <begin position="170"/>
        <end position="193"/>
    </location>
</feature>
<evidence type="ECO:0000256" key="6">
    <source>
        <dbReference type="ARBA" id="ARBA00022692"/>
    </source>
</evidence>
<sequence length="345" mass="38031">MMCPRHDERGVVAVMVLFVLAVAAFLVMEMTYGVRVEHAGSVWFRDMVHARWLAEGGLEWACARIRADGGTPDHFGEDWNKLSELSEAFSDAFRTGSVECSIEDETGKFPINALALVTDKDIEQGKGVAGVFLRLLDVLGRERGLQLDIKERREVLVRVKDWIDADTVRSAGGTGGTGPESADYTGVSPKYSPPNRPMRTLDELLLIPMPKKIGLALKSVLELDAVSRLFTVQDTGGKININTAPKALLMALVSDEKMREPFRDAVLEYRADPDNDLGGTWYRERDNMGNVAYAPMLPDCLGVMARVYFVRVEAHSGMAVRRLAAFVSRTGGRDGAPAVLWQQVS</sequence>
<dbReference type="PANTHER" id="PTHR38831">
    <property type="entry name" value="TYPE II SECRETION SYSTEM PROTEIN K"/>
    <property type="match status" value="1"/>
</dbReference>
<name>A0A846QKW5_9BACT</name>
<proteinExistence type="inferred from homology"/>
<evidence type="ECO:0000259" key="12">
    <source>
        <dbReference type="Pfam" id="PF21687"/>
    </source>
</evidence>
<dbReference type="PIRSF" id="PIRSF002786">
    <property type="entry name" value="XcpX"/>
    <property type="match status" value="1"/>
</dbReference>
<dbReference type="Proteomes" id="UP000580856">
    <property type="component" value="Unassembled WGS sequence"/>
</dbReference>
<keyword evidence="9 11" id="KW-0472">Membrane</keyword>
<keyword evidence="7" id="KW-0653">Protein transport</keyword>
<evidence type="ECO:0000313" key="14">
    <source>
        <dbReference type="Proteomes" id="UP000580856"/>
    </source>
</evidence>
<dbReference type="Pfam" id="PF21687">
    <property type="entry name" value="T2SSK_1st"/>
    <property type="match status" value="1"/>
</dbReference>
<keyword evidence="3" id="KW-0813">Transport</keyword>
<comment type="caution">
    <text evidence="13">The sequence shown here is derived from an EMBL/GenBank/DDBJ whole genome shotgun (WGS) entry which is preliminary data.</text>
</comment>
<organism evidence="13 14">
    <name type="scientific">Desulfobaculum xiamenense</name>
    <dbReference type="NCBI Taxonomy" id="995050"/>
    <lineage>
        <taxon>Bacteria</taxon>
        <taxon>Pseudomonadati</taxon>
        <taxon>Thermodesulfobacteriota</taxon>
        <taxon>Desulfovibrionia</taxon>
        <taxon>Desulfovibrionales</taxon>
        <taxon>Desulfovibrionaceae</taxon>
        <taxon>Desulfobaculum</taxon>
    </lineage>
</organism>
<keyword evidence="8 11" id="KW-1133">Transmembrane helix</keyword>
<feature type="transmembrane region" description="Helical" evidence="11">
    <location>
        <begin position="12"/>
        <end position="32"/>
    </location>
</feature>
<comment type="similarity">
    <text evidence="2">Belongs to the GSP K family.</text>
</comment>
<dbReference type="RefSeq" id="WP_167941801.1">
    <property type="nucleotide sequence ID" value="NZ_JAATJA010000002.1"/>
</dbReference>
<dbReference type="AlphaFoldDB" id="A0A846QKW5"/>
<accession>A0A846QKW5</accession>
<evidence type="ECO:0000256" key="2">
    <source>
        <dbReference type="ARBA" id="ARBA00007246"/>
    </source>
</evidence>
<protein>
    <submittedName>
        <fullName evidence="13">General secretion pathway protein K</fullName>
    </submittedName>
</protein>
<dbReference type="InterPro" id="IPR038072">
    <property type="entry name" value="GspK_central_sf"/>
</dbReference>
<dbReference type="SUPFAM" id="SSF158544">
    <property type="entry name" value="GspK insert domain-like"/>
    <property type="match status" value="1"/>
</dbReference>
<dbReference type="EMBL" id="JAATJA010000002">
    <property type="protein sequence ID" value="NJB68761.1"/>
    <property type="molecule type" value="Genomic_DNA"/>
</dbReference>
<evidence type="ECO:0000256" key="4">
    <source>
        <dbReference type="ARBA" id="ARBA00022475"/>
    </source>
</evidence>
<dbReference type="Gene3D" id="1.10.40.60">
    <property type="entry name" value="EpsJ-like"/>
    <property type="match status" value="2"/>
</dbReference>
<evidence type="ECO:0000256" key="11">
    <source>
        <dbReference type="SAM" id="Phobius"/>
    </source>
</evidence>
<gene>
    <name evidence="13" type="ORF">GGQ74_002434</name>
</gene>
<reference evidence="13 14" key="1">
    <citation type="submission" date="2020-03" db="EMBL/GenBank/DDBJ databases">
        <title>Genomic Encyclopedia of Type Strains, Phase IV (KMG-IV): sequencing the most valuable type-strain genomes for metagenomic binning, comparative biology and taxonomic classification.</title>
        <authorList>
            <person name="Goeker M."/>
        </authorList>
    </citation>
    <scope>NUCLEOTIDE SEQUENCE [LARGE SCALE GENOMIC DNA]</scope>
    <source>
        <strain evidence="13 14">DSM 24233</strain>
    </source>
</reference>
<evidence type="ECO:0000256" key="8">
    <source>
        <dbReference type="ARBA" id="ARBA00022989"/>
    </source>
</evidence>
<comment type="subcellular location">
    <subcellularLocation>
        <location evidence="1">Cell inner membrane</location>
    </subcellularLocation>
</comment>
<keyword evidence="14" id="KW-1185">Reference proteome</keyword>
<dbReference type="InterPro" id="IPR049031">
    <property type="entry name" value="T2SSK_SAM-like_1st"/>
</dbReference>
<evidence type="ECO:0000256" key="5">
    <source>
        <dbReference type="ARBA" id="ARBA00022519"/>
    </source>
</evidence>
<evidence type="ECO:0000256" key="7">
    <source>
        <dbReference type="ARBA" id="ARBA00022927"/>
    </source>
</evidence>
<evidence type="ECO:0000256" key="3">
    <source>
        <dbReference type="ARBA" id="ARBA00022448"/>
    </source>
</evidence>
<keyword evidence="6 11" id="KW-0812">Transmembrane</keyword>
<evidence type="ECO:0000256" key="10">
    <source>
        <dbReference type="SAM" id="MobiDB-lite"/>
    </source>
</evidence>
<feature type="domain" description="T2SS protein K first SAM-like" evidence="12">
    <location>
        <begin position="107"/>
        <end position="209"/>
    </location>
</feature>
<evidence type="ECO:0000256" key="1">
    <source>
        <dbReference type="ARBA" id="ARBA00004533"/>
    </source>
</evidence>
<dbReference type="PANTHER" id="PTHR38831:SF2">
    <property type="entry name" value="TYPE II SECRETION SYSTEM PROTEIN K"/>
    <property type="match status" value="1"/>
</dbReference>
<dbReference type="InterPro" id="IPR005628">
    <property type="entry name" value="GspK"/>
</dbReference>
<keyword evidence="4" id="KW-1003">Cell membrane</keyword>
<dbReference type="Gene3D" id="3.30.1300.30">
    <property type="entry name" value="GSPII I/J protein-like"/>
    <property type="match status" value="1"/>
</dbReference>
<keyword evidence="5" id="KW-0997">Cell inner membrane</keyword>
<evidence type="ECO:0000256" key="9">
    <source>
        <dbReference type="ARBA" id="ARBA00023136"/>
    </source>
</evidence>
<evidence type="ECO:0000313" key="13">
    <source>
        <dbReference type="EMBL" id="NJB68761.1"/>
    </source>
</evidence>
<dbReference type="GO" id="GO:0005886">
    <property type="term" value="C:plasma membrane"/>
    <property type="evidence" value="ECO:0007669"/>
    <property type="project" value="UniProtKB-SubCell"/>
</dbReference>
<dbReference type="GO" id="GO:0009306">
    <property type="term" value="P:protein secretion"/>
    <property type="evidence" value="ECO:0007669"/>
    <property type="project" value="InterPro"/>
</dbReference>